<dbReference type="RefSeq" id="WP_331688725.1">
    <property type="nucleotide sequence ID" value="NZ_JAZHBN010000001.1"/>
</dbReference>
<reference evidence="4 5" key="1">
    <citation type="submission" date="2024-01" db="EMBL/GenBank/DDBJ databases">
        <title>Novel species of the genus Luteimonas isolated from rivers.</title>
        <authorList>
            <person name="Lu H."/>
        </authorList>
    </citation>
    <scope>NUCLEOTIDE SEQUENCE [LARGE SCALE GENOMIC DNA]</scope>
    <source>
        <strain evidence="4 5">FXH3W</strain>
    </source>
</reference>
<evidence type="ECO:0000256" key="2">
    <source>
        <dbReference type="SAM" id="MobiDB-lite"/>
    </source>
</evidence>
<dbReference type="PRINTS" id="PR00625">
    <property type="entry name" value="JDOMAIN"/>
</dbReference>
<dbReference type="SUPFAM" id="SSF46565">
    <property type="entry name" value="Chaperone J-domain"/>
    <property type="match status" value="1"/>
</dbReference>
<accession>A0ABU7V024</accession>
<dbReference type="InterPro" id="IPR001623">
    <property type="entry name" value="DnaJ_domain"/>
</dbReference>
<dbReference type="PANTHER" id="PTHR43096:SF52">
    <property type="entry name" value="DNAJ HOMOLOG 1, MITOCHONDRIAL-RELATED"/>
    <property type="match status" value="1"/>
</dbReference>
<dbReference type="PROSITE" id="PS00636">
    <property type="entry name" value="DNAJ_1"/>
    <property type="match status" value="1"/>
</dbReference>
<dbReference type="InterPro" id="IPR002939">
    <property type="entry name" value="DnaJ_C"/>
</dbReference>
<proteinExistence type="predicted"/>
<organism evidence="4 5">
    <name type="scientific">Aquilutibacter rugosus</name>
    <dbReference type="NCBI Taxonomy" id="3115820"/>
    <lineage>
        <taxon>Bacteria</taxon>
        <taxon>Pseudomonadati</taxon>
        <taxon>Pseudomonadota</taxon>
        <taxon>Gammaproteobacteria</taxon>
        <taxon>Lysobacterales</taxon>
        <taxon>Lysobacteraceae</taxon>
        <taxon>Aquilutibacter</taxon>
    </lineage>
</organism>
<dbReference type="PROSITE" id="PS50076">
    <property type="entry name" value="DNAJ_2"/>
    <property type="match status" value="1"/>
</dbReference>
<dbReference type="PANTHER" id="PTHR43096">
    <property type="entry name" value="DNAJ HOMOLOG 1, MITOCHONDRIAL-RELATED"/>
    <property type="match status" value="1"/>
</dbReference>
<dbReference type="Pfam" id="PF01556">
    <property type="entry name" value="DnaJ_C"/>
    <property type="match status" value="1"/>
</dbReference>
<dbReference type="Gene3D" id="1.10.287.110">
    <property type="entry name" value="DnaJ domain"/>
    <property type="match status" value="1"/>
</dbReference>
<dbReference type="CDD" id="cd06257">
    <property type="entry name" value="DnaJ"/>
    <property type="match status" value="1"/>
</dbReference>
<dbReference type="InterPro" id="IPR036869">
    <property type="entry name" value="J_dom_sf"/>
</dbReference>
<dbReference type="CDD" id="cd10747">
    <property type="entry name" value="DnaJ_C"/>
    <property type="match status" value="1"/>
</dbReference>
<dbReference type="Gene3D" id="2.60.260.20">
    <property type="entry name" value="Urease metallochaperone UreE, N-terminal domain"/>
    <property type="match status" value="2"/>
</dbReference>
<evidence type="ECO:0000313" key="4">
    <source>
        <dbReference type="EMBL" id="MEF2156106.1"/>
    </source>
</evidence>
<evidence type="ECO:0000313" key="5">
    <source>
        <dbReference type="Proteomes" id="UP001356170"/>
    </source>
</evidence>
<keyword evidence="1" id="KW-0143">Chaperone</keyword>
<dbReference type="InterPro" id="IPR008971">
    <property type="entry name" value="HSP40/DnaJ_pept-bd"/>
</dbReference>
<dbReference type="Pfam" id="PF00226">
    <property type="entry name" value="DnaJ"/>
    <property type="match status" value="1"/>
</dbReference>
<gene>
    <name evidence="4" type="ORF">V3390_07670</name>
</gene>
<evidence type="ECO:0000256" key="1">
    <source>
        <dbReference type="ARBA" id="ARBA00023186"/>
    </source>
</evidence>
<dbReference type="Proteomes" id="UP001356170">
    <property type="component" value="Unassembled WGS sequence"/>
</dbReference>
<evidence type="ECO:0000259" key="3">
    <source>
        <dbReference type="PROSITE" id="PS50076"/>
    </source>
</evidence>
<protein>
    <submittedName>
        <fullName evidence="4">DnaJ C-terminal domain-containing protein</fullName>
    </submittedName>
</protein>
<feature type="domain" description="J" evidence="3">
    <location>
        <begin position="5"/>
        <end position="69"/>
    </location>
</feature>
<dbReference type="EMBL" id="JAZHBO010000002">
    <property type="protein sequence ID" value="MEF2156106.1"/>
    <property type="molecule type" value="Genomic_DNA"/>
</dbReference>
<keyword evidence="5" id="KW-1185">Reference proteome</keyword>
<feature type="compositionally biased region" description="Gly residues" evidence="2">
    <location>
        <begin position="82"/>
        <end position="96"/>
    </location>
</feature>
<sequence>MQFKDYYQILGVEPTAGETELKTAFRRLARKYHPDVSKEPDAEERFKDINEAYEALRDPDKRRAYDQLRSRGYRPGDEVNPGGFGGPGGPGGADGFGGFGGVDFEEIFAGRGGPGSGDDFSDLFEGLFGRRRGAGSGGFSGARTGQGPRPPSRVKMAVTLEQVYQGATTRVQIGEKVLDLRIPKGIGVGQSIRLKGQGQGQGDLLVEIDYAAHPKFEVDGRNVLFVQEIAPWDAALGCRLQVPTLGGTVSITVPPGSEAGKKLRLKGRGLPAPSSGKFADGDQIVELEVVAPQPVTEAQTAAYLALKAAFDKSDA</sequence>
<feature type="region of interest" description="Disordered" evidence="2">
    <location>
        <begin position="71"/>
        <end position="96"/>
    </location>
</feature>
<dbReference type="InterPro" id="IPR018253">
    <property type="entry name" value="DnaJ_domain_CS"/>
</dbReference>
<dbReference type="SUPFAM" id="SSF49493">
    <property type="entry name" value="HSP40/DnaJ peptide-binding domain"/>
    <property type="match status" value="2"/>
</dbReference>
<name>A0ABU7V024_9GAMM</name>
<comment type="caution">
    <text evidence="4">The sequence shown here is derived from an EMBL/GenBank/DDBJ whole genome shotgun (WGS) entry which is preliminary data.</text>
</comment>
<dbReference type="SMART" id="SM00271">
    <property type="entry name" value="DnaJ"/>
    <property type="match status" value="1"/>
</dbReference>